<organism evidence="1 2">
    <name type="scientific">Thiosulfatimonas sediminis</name>
    <dbReference type="NCBI Taxonomy" id="2675054"/>
    <lineage>
        <taxon>Bacteria</taxon>
        <taxon>Pseudomonadati</taxon>
        <taxon>Pseudomonadota</taxon>
        <taxon>Gammaproteobacteria</taxon>
        <taxon>Thiotrichales</taxon>
        <taxon>Piscirickettsiaceae</taxon>
        <taxon>Thiosulfatimonas</taxon>
    </lineage>
</organism>
<gene>
    <name evidence="1" type="ORF">THMIRHAS_03880</name>
</gene>
<dbReference type="RefSeq" id="WP_173270102.1">
    <property type="nucleotide sequence ID" value="NZ_AP021889.1"/>
</dbReference>
<evidence type="ECO:0000313" key="2">
    <source>
        <dbReference type="Proteomes" id="UP000501726"/>
    </source>
</evidence>
<dbReference type="KEGG" id="tse:THMIRHAS_03880"/>
<keyword evidence="2" id="KW-1185">Reference proteome</keyword>
<dbReference type="Proteomes" id="UP000501726">
    <property type="component" value="Chromosome"/>
</dbReference>
<sequence length="86" mass="9938">MNNAIKFNMRQVLLREFGGYEIKRMPPIVFDNRWRSFNAVRDGQTARFIVLMDAERKVCVIQQAKGGKVHKFSYANMSDKQGVING</sequence>
<proteinExistence type="predicted"/>
<protein>
    <submittedName>
        <fullName evidence="1">Uncharacterized protein</fullName>
    </submittedName>
</protein>
<reference evidence="2" key="1">
    <citation type="submission" date="2019-11" db="EMBL/GenBank/DDBJ databases">
        <title>Isolation and characterization of two novel species in the genus Thiomicrorhabdus.</title>
        <authorList>
            <person name="Mochizuki J."/>
            <person name="Kojima H."/>
            <person name="Fukui M."/>
        </authorList>
    </citation>
    <scope>NUCLEOTIDE SEQUENCE [LARGE SCALE GENOMIC DNA]</scope>
    <source>
        <strain evidence="2">aks77</strain>
    </source>
</reference>
<accession>A0A6F8PSC1</accession>
<dbReference type="AlphaFoldDB" id="A0A6F8PSC1"/>
<dbReference type="EMBL" id="AP021889">
    <property type="protein sequence ID" value="BBP45015.1"/>
    <property type="molecule type" value="Genomic_DNA"/>
</dbReference>
<evidence type="ECO:0000313" key="1">
    <source>
        <dbReference type="EMBL" id="BBP45015.1"/>
    </source>
</evidence>
<name>A0A6F8PSC1_9GAMM</name>